<dbReference type="Proteomes" id="UP001201980">
    <property type="component" value="Unassembled WGS sequence"/>
</dbReference>
<gene>
    <name evidence="2" type="ORF">MKZ38_000966</name>
</gene>
<reference evidence="2" key="1">
    <citation type="submission" date="2022-07" db="EMBL/GenBank/DDBJ databases">
        <title>Draft genome sequence of Zalerion maritima ATCC 34329, a (micro)plastics degrading marine fungus.</title>
        <authorList>
            <person name="Paco A."/>
            <person name="Goncalves M.F.M."/>
            <person name="Rocha-Santos T.A.P."/>
            <person name="Alves A."/>
        </authorList>
    </citation>
    <scope>NUCLEOTIDE SEQUENCE</scope>
    <source>
        <strain evidence="2">ATCC 34329</strain>
    </source>
</reference>
<dbReference type="Pfam" id="PF10346">
    <property type="entry name" value="Con-6"/>
    <property type="match status" value="1"/>
</dbReference>
<comment type="caution">
    <text evidence="2">The sequence shown here is derived from an EMBL/GenBank/DDBJ whole genome shotgun (WGS) entry which is preliminary data.</text>
</comment>
<dbReference type="EMBL" id="JAKWBI020000122">
    <property type="protein sequence ID" value="KAJ2902168.1"/>
    <property type="molecule type" value="Genomic_DNA"/>
</dbReference>
<feature type="compositionally biased region" description="Polar residues" evidence="1">
    <location>
        <begin position="1"/>
        <end position="28"/>
    </location>
</feature>
<proteinExistence type="predicted"/>
<dbReference type="InterPro" id="IPR018824">
    <property type="entry name" value="Conidiation-specific_6"/>
</dbReference>
<name>A0AAD5RSA3_9PEZI</name>
<feature type="compositionally biased region" description="Low complexity" evidence="1">
    <location>
        <begin position="36"/>
        <end position="51"/>
    </location>
</feature>
<organism evidence="2 3">
    <name type="scientific">Zalerion maritima</name>
    <dbReference type="NCBI Taxonomy" id="339359"/>
    <lineage>
        <taxon>Eukaryota</taxon>
        <taxon>Fungi</taxon>
        <taxon>Dikarya</taxon>
        <taxon>Ascomycota</taxon>
        <taxon>Pezizomycotina</taxon>
        <taxon>Sordariomycetes</taxon>
        <taxon>Lulworthiomycetidae</taxon>
        <taxon>Lulworthiales</taxon>
        <taxon>Lulworthiaceae</taxon>
        <taxon>Zalerion</taxon>
    </lineage>
</organism>
<sequence>MQSAGNRSNMSRDMQELSQGKEQISNQIRGHKANLSNPTTNTPNPSTADTSEASKDQSRQAIESLGGDANMISNQDDPKSKHAAEVLDGSRAM</sequence>
<protein>
    <submittedName>
        <fullName evidence="2">Conidiation protein con-6</fullName>
    </submittedName>
</protein>
<feature type="region of interest" description="Disordered" evidence="1">
    <location>
        <begin position="1"/>
        <end position="93"/>
    </location>
</feature>
<feature type="compositionally biased region" description="Basic and acidic residues" evidence="1">
    <location>
        <begin position="76"/>
        <end position="85"/>
    </location>
</feature>
<evidence type="ECO:0000313" key="2">
    <source>
        <dbReference type="EMBL" id="KAJ2902168.1"/>
    </source>
</evidence>
<accession>A0AAD5RSA3</accession>
<evidence type="ECO:0000313" key="3">
    <source>
        <dbReference type="Proteomes" id="UP001201980"/>
    </source>
</evidence>
<evidence type="ECO:0000256" key="1">
    <source>
        <dbReference type="SAM" id="MobiDB-lite"/>
    </source>
</evidence>
<dbReference type="AlphaFoldDB" id="A0AAD5RSA3"/>
<keyword evidence="3" id="KW-1185">Reference proteome</keyword>